<keyword evidence="3" id="KW-0804">Transcription</keyword>
<dbReference type="Proteomes" id="UP000238007">
    <property type="component" value="Unassembled WGS sequence"/>
</dbReference>
<sequence>MTQTPEDKFIETLGLISQADGSPRISGQITAYLILAGEACSLTQIAEELDVSKASVSTNVRLLEARGIVVRESRKGSRQDLWRALPRPHQSILSTMSDRFKRNAAQIDAIAESFPADKEHKRKPVSEFADFYRQSADFLKSWADALAQNDTISMRKDASDE</sequence>
<keyword evidence="2 5" id="KW-0238">DNA-binding</keyword>
<evidence type="ECO:0000313" key="6">
    <source>
        <dbReference type="Proteomes" id="UP000238007"/>
    </source>
</evidence>
<protein>
    <submittedName>
        <fullName evidence="5">DNA-binding transcriptional regulator GbsR (MarR family)</fullName>
    </submittedName>
</protein>
<keyword evidence="1" id="KW-0805">Transcription regulation</keyword>
<dbReference type="Gene3D" id="1.10.10.10">
    <property type="entry name" value="Winged helix-like DNA-binding domain superfamily/Winged helix DNA-binding domain"/>
    <property type="match status" value="1"/>
</dbReference>
<dbReference type="SUPFAM" id="SSF46785">
    <property type="entry name" value="Winged helix' DNA-binding domain"/>
    <property type="match status" value="1"/>
</dbReference>
<proteinExistence type="predicted"/>
<dbReference type="GO" id="GO:0003677">
    <property type="term" value="F:DNA binding"/>
    <property type="evidence" value="ECO:0007669"/>
    <property type="project" value="UniProtKB-KW"/>
</dbReference>
<dbReference type="PANTHER" id="PTHR38465:SF1">
    <property type="entry name" value="HTH-TYPE TRANSCRIPTIONAL REGULATOR MJ1563-RELATED"/>
    <property type="match status" value="1"/>
</dbReference>
<dbReference type="GO" id="GO:0003700">
    <property type="term" value="F:DNA-binding transcription factor activity"/>
    <property type="evidence" value="ECO:0007669"/>
    <property type="project" value="InterPro"/>
</dbReference>
<evidence type="ECO:0000256" key="1">
    <source>
        <dbReference type="ARBA" id="ARBA00023015"/>
    </source>
</evidence>
<evidence type="ECO:0000256" key="3">
    <source>
        <dbReference type="ARBA" id="ARBA00023163"/>
    </source>
</evidence>
<dbReference type="PANTHER" id="PTHR38465">
    <property type="entry name" value="HTH-TYPE TRANSCRIPTIONAL REGULATOR MJ1563-RELATED"/>
    <property type="match status" value="1"/>
</dbReference>
<dbReference type="InterPro" id="IPR036388">
    <property type="entry name" value="WH-like_DNA-bd_sf"/>
</dbReference>
<keyword evidence="6" id="KW-1185">Reference proteome</keyword>
<feature type="domain" description="HTH marR-type" evidence="4">
    <location>
        <begin position="35"/>
        <end position="78"/>
    </location>
</feature>
<dbReference type="EMBL" id="PVTP01000009">
    <property type="protein sequence ID" value="PRY76355.1"/>
    <property type="molecule type" value="Genomic_DNA"/>
</dbReference>
<reference evidence="5 6" key="1">
    <citation type="submission" date="2018-03" db="EMBL/GenBank/DDBJ databases">
        <title>Genomic Encyclopedia of Archaeal and Bacterial Type Strains, Phase II (KMG-II): from individual species to whole genera.</title>
        <authorList>
            <person name="Goeker M."/>
        </authorList>
    </citation>
    <scope>NUCLEOTIDE SEQUENCE [LARGE SCALE GENOMIC DNA]</scope>
    <source>
        <strain evidence="5 6">DSM 101533</strain>
    </source>
</reference>
<dbReference type="RefSeq" id="WP_106358457.1">
    <property type="nucleotide sequence ID" value="NZ_PVTP01000009.1"/>
</dbReference>
<dbReference type="InterPro" id="IPR011991">
    <property type="entry name" value="ArsR-like_HTH"/>
</dbReference>
<gene>
    <name evidence="5" type="ORF">CLV80_109155</name>
</gene>
<dbReference type="OrthoDB" id="2733322at2"/>
<dbReference type="AlphaFoldDB" id="A0A2T0VWV7"/>
<name>A0A2T0VWV7_9RHOB</name>
<evidence type="ECO:0000256" key="2">
    <source>
        <dbReference type="ARBA" id="ARBA00023125"/>
    </source>
</evidence>
<dbReference type="InterPro" id="IPR036390">
    <property type="entry name" value="WH_DNA-bd_sf"/>
</dbReference>
<accession>A0A2T0VWV7</accession>
<dbReference type="CDD" id="cd00090">
    <property type="entry name" value="HTH_ARSR"/>
    <property type="match status" value="1"/>
</dbReference>
<comment type="caution">
    <text evidence="5">The sequence shown here is derived from an EMBL/GenBank/DDBJ whole genome shotgun (WGS) entry which is preliminary data.</text>
</comment>
<evidence type="ECO:0000259" key="4">
    <source>
        <dbReference type="Pfam" id="PF12802"/>
    </source>
</evidence>
<evidence type="ECO:0000313" key="5">
    <source>
        <dbReference type="EMBL" id="PRY76355.1"/>
    </source>
</evidence>
<dbReference type="InterPro" id="IPR000835">
    <property type="entry name" value="HTH_MarR-typ"/>
</dbReference>
<dbReference type="Pfam" id="PF12802">
    <property type="entry name" value="MarR_2"/>
    <property type="match status" value="1"/>
</dbReference>
<dbReference type="InterPro" id="IPR052362">
    <property type="entry name" value="HTH-GbsR_regulator"/>
</dbReference>
<organism evidence="5 6">
    <name type="scientific">Yoonia maritima</name>
    <dbReference type="NCBI Taxonomy" id="1435347"/>
    <lineage>
        <taxon>Bacteria</taxon>
        <taxon>Pseudomonadati</taxon>
        <taxon>Pseudomonadota</taxon>
        <taxon>Alphaproteobacteria</taxon>
        <taxon>Rhodobacterales</taxon>
        <taxon>Paracoccaceae</taxon>
        <taxon>Yoonia</taxon>
    </lineage>
</organism>